<evidence type="ECO:0000256" key="1">
    <source>
        <dbReference type="ARBA" id="ARBA00022801"/>
    </source>
</evidence>
<dbReference type="EMBL" id="CP006585">
    <property type="protein sequence ID" value="AGW14356.1"/>
    <property type="molecule type" value="Genomic_DNA"/>
</dbReference>
<feature type="domain" description="Amidohydrolase-related" evidence="2">
    <location>
        <begin position="61"/>
        <end position="369"/>
    </location>
</feature>
<reference evidence="4" key="2">
    <citation type="submission" date="2013-07" db="EMBL/GenBank/DDBJ databases">
        <authorList>
            <person name="Morais-Silva F.O."/>
            <person name="Rezende A.M."/>
            <person name="Pimentel C."/>
            <person name="Resende D.M."/>
            <person name="Santos C.I."/>
            <person name="Clemente C."/>
            <person name="de Oliveira L.M."/>
            <person name="da Silva S.M."/>
            <person name="Costa D.A."/>
            <person name="Varela-Raposo A."/>
            <person name="Horacio E.C.A."/>
            <person name="Matos M."/>
            <person name="Flores O."/>
            <person name="Ruiz J.C."/>
            <person name="Rodrigues-Pousada C."/>
        </authorList>
    </citation>
    <scope>NUCLEOTIDE SEQUENCE [LARGE SCALE GENOMIC DNA]</scope>
    <source>
        <strain evidence="4">ATCC 19364 / DSM 1382 / NCIMB 9332 / VKM B-1759</strain>
    </source>
</reference>
<dbReference type="Proteomes" id="UP000016587">
    <property type="component" value="Chromosome"/>
</dbReference>
<name>T2GE06_MEGG1</name>
<dbReference type="HOGENOM" id="CLU_012358_2_5_7"/>
<dbReference type="STRING" id="1121448.DGI_2625"/>
<keyword evidence="1 3" id="KW-0378">Hydrolase</keyword>
<evidence type="ECO:0000259" key="2">
    <source>
        <dbReference type="Pfam" id="PF01979"/>
    </source>
</evidence>
<dbReference type="OrthoDB" id="9807210at2"/>
<dbReference type="eggNOG" id="COG0402">
    <property type="taxonomic scope" value="Bacteria"/>
</dbReference>
<protein>
    <submittedName>
        <fullName evidence="3">Putative amidohydrolase</fullName>
    </submittedName>
</protein>
<sequence>MATLLRARRALTLQPGRPVIEDAALVVGEDGLIHDVGTWKRLQKSWSFPTVCVQDMGEVDLVPGPLNAHTHLELSHTLGRTRLGQGFGAWLKSLLALDLHDISPAFLRDACHSMTLAGTAFVADVTSRHPRLVAETLARSLLDAHLFWEMIGHAVLDPSPLPPPPQTAGEHLTMSLMGHAPYTTSGPRLQAAKVWNNHRDLPFCLHLAEHDEEREFLRHGTGILAGMVLGTLLPADWTPPGTSSVAYAKALQLLDRRTLAVHCVQLDAEDINTLKTSGATVCLCPRSNAAIAVGRAPVEALRAAGVPLCLGTDGLCSTPSLNVLDELAFLLPQLDPAPGLLEALGWLTTEPARFFGVSHKWGMIAPGRPSRLGILPSSLRDAPL</sequence>
<gene>
    <name evidence="3" type="ORF">DGI_2625</name>
</gene>
<dbReference type="AlphaFoldDB" id="T2GE06"/>
<proteinExistence type="predicted"/>
<dbReference type="GO" id="GO:0016787">
    <property type="term" value="F:hydrolase activity"/>
    <property type="evidence" value="ECO:0007669"/>
    <property type="project" value="UniProtKB-KW"/>
</dbReference>
<evidence type="ECO:0000313" key="3">
    <source>
        <dbReference type="EMBL" id="AGW14356.1"/>
    </source>
</evidence>
<keyword evidence="4" id="KW-1185">Reference proteome</keyword>
<dbReference type="InterPro" id="IPR050287">
    <property type="entry name" value="MTA/SAH_deaminase"/>
</dbReference>
<dbReference type="Pfam" id="PF01979">
    <property type="entry name" value="Amidohydro_1"/>
    <property type="match status" value="1"/>
</dbReference>
<reference evidence="3 4" key="1">
    <citation type="journal article" date="2013" name="J. Bacteriol.">
        <title>Roles of HynAB and Ech, the only two hydrogenases found in the model sulfate reducer Desulfovibrio gigas.</title>
        <authorList>
            <person name="Morais-Silva F.O."/>
            <person name="Santos C.I."/>
            <person name="Rodrigues R."/>
            <person name="Pereira I.A."/>
            <person name="Rodrigues-Pousada C."/>
        </authorList>
    </citation>
    <scope>NUCLEOTIDE SEQUENCE [LARGE SCALE GENOMIC DNA]</scope>
    <source>
        <strain evidence="4">ATCC 19364 / DSM 1382 / NCIMB 9332 / VKM B-1759</strain>
    </source>
</reference>
<dbReference type="Gene3D" id="3.20.20.140">
    <property type="entry name" value="Metal-dependent hydrolases"/>
    <property type="match status" value="1"/>
</dbReference>
<accession>T2GE06</accession>
<dbReference type="PATRIC" id="fig|1121448.10.peg.2576"/>
<dbReference type="InterPro" id="IPR006680">
    <property type="entry name" value="Amidohydro-rel"/>
</dbReference>
<dbReference type="RefSeq" id="WP_021761369.1">
    <property type="nucleotide sequence ID" value="NC_022444.1"/>
</dbReference>
<dbReference type="SUPFAM" id="SSF51556">
    <property type="entry name" value="Metallo-dependent hydrolases"/>
    <property type="match status" value="1"/>
</dbReference>
<dbReference type="PANTHER" id="PTHR43794:SF11">
    <property type="entry name" value="AMIDOHYDROLASE-RELATED DOMAIN-CONTAINING PROTEIN"/>
    <property type="match status" value="1"/>
</dbReference>
<dbReference type="KEGG" id="dgg:DGI_2625"/>
<evidence type="ECO:0000313" key="4">
    <source>
        <dbReference type="Proteomes" id="UP000016587"/>
    </source>
</evidence>
<dbReference type="InterPro" id="IPR032466">
    <property type="entry name" value="Metal_Hydrolase"/>
</dbReference>
<organism evidence="3 4">
    <name type="scientific">Megalodesulfovibrio gigas (strain ATCC 19364 / DSM 1382 / NCIMB 9332 / VKM B-1759)</name>
    <name type="common">Desulfovibrio gigas</name>
    <dbReference type="NCBI Taxonomy" id="1121448"/>
    <lineage>
        <taxon>Bacteria</taxon>
        <taxon>Pseudomonadati</taxon>
        <taxon>Thermodesulfobacteriota</taxon>
        <taxon>Desulfovibrionia</taxon>
        <taxon>Desulfovibrionales</taxon>
        <taxon>Desulfovibrionaceae</taxon>
        <taxon>Megalodesulfovibrio</taxon>
    </lineage>
</organism>
<dbReference type="PANTHER" id="PTHR43794">
    <property type="entry name" value="AMINOHYDROLASE SSNA-RELATED"/>
    <property type="match status" value="1"/>
</dbReference>